<dbReference type="InterPro" id="IPR013128">
    <property type="entry name" value="Peptidase_C1A"/>
</dbReference>
<evidence type="ECO:0000256" key="2">
    <source>
        <dbReference type="ARBA" id="ARBA00022670"/>
    </source>
</evidence>
<evidence type="ECO:0000256" key="7">
    <source>
        <dbReference type="SAM" id="MobiDB-lite"/>
    </source>
</evidence>
<dbReference type="SMART" id="SM00645">
    <property type="entry name" value="Pept_C1"/>
    <property type="match status" value="1"/>
</dbReference>
<dbReference type="CDD" id="cd02248">
    <property type="entry name" value="Peptidase_C1A"/>
    <property type="match status" value="1"/>
</dbReference>
<evidence type="ECO:0000313" key="11">
    <source>
        <dbReference type="EMBL" id="KAI1699900.1"/>
    </source>
</evidence>
<dbReference type="PANTHER" id="PTHR12411">
    <property type="entry name" value="CYSTEINE PROTEASE FAMILY C1-RELATED"/>
    <property type="match status" value="1"/>
</dbReference>
<feature type="chain" id="PRO_5041909613" evidence="8">
    <location>
        <begin position="21"/>
        <end position="342"/>
    </location>
</feature>
<dbReference type="SMART" id="SM00848">
    <property type="entry name" value="Inhibitor_I29"/>
    <property type="match status" value="1"/>
</dbReference>
<dbReference type="InterPro" id="IPR000169">
    <property type="entry name" value="Pept_cys_AS"/>
</dbReference>
<keyword evidence="2 11" id="KW-0645">Protease</keyword>
<feature type="signal peptide" evidence="8">
    <location>
        <begin position="1"/>
        <end position="20"/>
    </location>
</feature>
<comment type="caution">
    <text evidence="11">The sequence shown here is derived from an EMBL/GenBank/DDBJ whole genome shotgun (WGS) entry which is preliminary data.</text>
</comment>
<keyword evidence="3" id="KW-0378">Hydrolase</keyword>
<dbReference type="InterPro" id="IPR013201">
    <property type="entry name" value="Prot_inhib_I29"/>
</dbReference>
<dbReference type="AlphaFoldDB" id="A0AAD4MPP9"/>
<evidence type="ECO:0000256" key="4">
    <source>
        <dbReference type="ARBA" id="ARBA00022807"/>
    </source>
</evidence>
<sequence length="342" mass="38123">MLSNTFLLFLSCTVAALCEGKIPETVSTQVAGDVTVTDEDRNTFGKFMRDYNKTYSDDERPLRLQVFANNMREIARLKAKGATGIGVNVLAATTAEEFQNMLVSSDFAKNGPPESAGHSEPPTMSRRKRQSVPSSYDYRTYSWVSSVKNQGSCGSCWAFATDALMESVYLRYLGSAYNYDLSEQDLIDCTSSPNNGCNGGWVNVALDYVTRSYTAQEYYYPYKGYKSTCASVTRNVPAVQYFQITAESDVAYYNYYYGPVAFYFNVPSAFQYYSGGVFYVSDCSKTVGMHEVVIVGYSSSYWIVKNSWGTGWGSGGFVYWARGYNMCNMQAQLLCAYRSSSG</sequence>
<keyword evidence="12" id="KW-1185">Reference proteome</keyword>
<dbReference type="GO" id="GO:0006508">
    <property type="term" value="P:proteolysis"/>
    <property type="evidence" value="ECO:0007669"/>
    <property type="project" value="UniProtKB-KW"/>
</dbReference>
<evidence type="ECO:0000256" key="6">
    <source>
        <dbReference type="ARBA" id="ARBA00023157"/>
    </source>
</evidence>
<reference evidence="11" key="1">
    <citation type="submission" date="2022-01" db="EMBL/GenBank/DDBJ databases">
        <title>Genome Sequence Resource for Two Populations of Ditylenchus destructor, the Migratory Endoparasitic Phytonematode.</title>
        <authorList>
            <person name="Zhang H."/>
            <person name="Lin R."/>
            <person name="Xie B."/>
        </authorList>
    </citation>
    <scope>NUCLEOTIDE SEQUENCE</scope>
    <source>
        <strain evidence="11">BazhouSP</strain>
    </source>
</reference>
<dbReference type="Pfam" id="PF08246">
    <property type="entry name" value="Inhibitor_I29"/>
    <property type="match status" value="1"/>
</dbReference>
<dbReference type="GO" id="GO:0008234">
    <property type="term" value="F:cysteine-type peptidase activity"/>
    <property type="evidence" value="ECO:0007669"/>
    <property type="project" value="UniProtKB-KW"/>
</dbReference>
<keyword evidence="6" id="KW-1015">Disulfide bond</keyword>
<evidence type="ECO:0000256" key="1">
    <source>
        <dbReference type="ARBA" id="ARBA00008455"/>
    </source>
</evidence>
<dbReference type="PROSITE" id="PS00139">
    <property type="entry name" value="THIOL_PROTEASE_CYS"/>
    <property type="match status" value="1"/>
</dbReference>
<evidence type="ECO:0000259" key="9">
    <source>
        <dbReference type="SMART" id="SM00645"/>
    </source>
</evidence>
<dbReference type="Proteomes" id="UP001201812">
    <property type="component" value="Unassembled WGS sequence"/>
</dbReference>
<accession>A0AAD4MPP9</accession>
<evidence type="ECO:0000256" key="3">
    <source>
        <dbReference type="ARBA" id="ARBA00022801"/>
    </source>
</evidence>
<dbReference type="InterPro" id="IPR025660">
    <property type="entry name" value="Pept_his_AS"/>
</dbReference>
<evidence type="ECO:0000256" key="5">
    <source>
        <dbReference type="ARBA" id="ARBA00023145"/>
    </source>
</evidence>
<dbReference type="EMBL" id="JAKKPZ010000163">
    <property type="protein sequence ID" value="KAI1699900.1"/>
    <property type="molecule type" value="Genomic_DNA"/>
</dbReference>
<protein>
    <submittedName>
        <fullName evidence="11">Papain family cysteine protease domain-containing protein</fullName>
    </submittedName>
</protein>
<feature type="region of interest" description="Disordered" evidence="7">
    <location>
        <begin position="109"/>
        <end position="131"/>
    </location>
</feature>
<proteinExistence type="inferred from homology"/>
<feature type="domain" description="Cathepsin propeptide inhibitor" evidence="10">
    <location>
        <begin position="44"/>
        <end position="98"/>
    </location>
</feature>
<evidence type="ECO:0000313" key="12">
    <source>
        <dbReference type="Proteomes" id="UP001201812"/>
    </source>
</evidence>
<keyword evidence="8" id="KW-0732">Signal</keyword>
<organism evidence="11 12">
    <name type="scientific">Ditylenchus destructor</name>
    <dbReference type="NCBI Taxonomy" id="166010"/>
    <lineage>
        <taxon>Eukaryota</taxon>
        <taxon>Metazoa</taxon>
        <taxon>Ecdysozoa</taxon>
        <taxon>Nematoda</taxon>
        <taxon>Chromadorea</taxon>
        <taxon>Rhabditida</taxon>
        <taxon>Tylenchina</taxon>
        <taxon>Tylenchomorpha</taxon>
        <taxon>Sphaerularioidea</taxon>
        <taxon>Anguinidae</taxon>
        <taxon>Anguininae</taxon>
        <taxon>Ditylenchus</taxon>
    </lineage>
</organism>
<keyword evidence="4" id="KW-0788">Thiol protease</keyword>
<dbReference type="PRINTS" id="PR00705">
    <property type="entry name" value="PAPAIN"/>
</dbReference>
<dbReference type="SUPFAM" id="SSF54001">
    <property type="entry name" value="Cysteine proteinases"/>
    <property type="match status" value="1"/>
</dbReference>
<feature type="domain" description="Peptidase C1A papain C-terminal" evidence="9">
    <location>
        <begin position="132"/>
        <end position="338"/>
    </location>
</feature>
<evidence type="ECO:0000256" key="8">
    <source>
        <dbReference type="SAM" id="SignalP"/>
    </source>
</evidence>
<evidence type="ECO:0000259" key="10">
    <source>
        <dbReference type="SMART" id="SM00848"/>
    </source>
</evidence>
<dbReference type="Pfam" id="PF00112">
    <property type="entry name" value="Peptidase_C1"/>
    <property type="match status" value="1"/>
</dbReference>
<dbReference type="InterPro" id="IPR038765">
    <property type="entry name" value="Papain-like_cys_pep_sf"/>
</dbReference>
<name>A0AAD4MPP9_9BILA</name>
<dbReference type="InterPro" id="IPR000668">
    <property type="entry name" value="Peptidase_C1A_C"/>
</dbReference>
<dbReference type="InterPro" id="IPR039417">
    <property type="entry name" value="Peptidase_C1A_papain-like"/>
</dbReference>
<gene>
    <name evidence="11" type="ORF">DdX_17052</name>
</gene>
<comment type="similarity">
    <text evidence="1">Belongs to the peptidase C1 family.</text>
</comment>
<keyword evidence="5" id="KW-0865">Zymogen</keyword>
<dbReference type="PROSITE" id="PS00639">
    <property type="entry name" value="THIOL_PROTEASE_HIS"/>
    <property type="match status" value="1"/>
</dbReference>
<dbReference type="Gene3D" id="3.90.70.10">
    <property type="entry name" value="Cysteine proteinases"/>
    <property type="match status" value="1"/>
</dbReference>